<evidence type="ECO:0000256" key="2">
    <source>
        <dbReference type="ARBA" id="ARBA00023015"/>
    </source>
</evidence>
<dbReference type="Gene3D" id="1.10.10.10">
    <property type="entry name" value="Winged helix-like DNA-binding domain superfamily/Winged helix DNA-binding domain"/>
    <property type="match status" value="1"/>
</dbReference>
<dbReference type="PANTHER" id="PTHR30346">
    <property type="entry name" value="TRANSCRIPTIONAL DUAL REGULATOR HCAR-RELATED"/>
    <property type="match status" value="1"/>
</dbReference>
<dbReference type="PROSITE" id="PS50931">
    <property type="entry name" value="HTH_LYSR"/>
    <property type="match status" value="1"/>
</dbReference>
<evidence type="ECO:0000313" key="7">
    <source>
        <dbReference type="Proteomes" id="UP001524318"/>
    </source>
</evidence>
<feature type="domain" description="HTH lysR-type" evidence="5">
    <location>
        <begin position="1"/>
        <end position="58"/>
    </location>
</feature>
<name>A0ABT1LIF4_9MICC</name>
<dbReference type="EMBL" id="JANCLV010000001">
    <property type="protein sequence ID" value="MCP8998235.1"/>
    <property type="molecule type" value="Genomic_DNA"/>
</dbReference>
<evidence type="ECO:0000313" key="6">
    <source>
        <dbReference type="EMBL" id="MCP8998235.1"/>
    </source>
</evidence>
<dbReference type="Pfam" id="PF03466">
    <property type="entry name" value="LysR_substrate"/>
    <property type="match status" value="1"/>
</dbReference>
<dbReference type="PANTHER" id="PTHR30346:SF0">
    <property type="entry name" value="HCA OPERON TRANSCRIPTIONAL ACTIVATOR HCAR"/>
    <property type="match status" value="1"/>
</dbReference>
<dbReference type="RefSeq" id="WP_254746785.1">
    <property type="nucleotide sequence ID" value="NZ_JANCLV010000001.1"/>
</dbReference>
<sequence length="303" mass="32838">MELHQIRAFLAVAEELHFGRAAAKLHMAQPPLSRAIQRLEHELKAPLFIRSTRTVHLTAAGEALLAPARDILDACRRSAVAVASVGKGETGRVRVAFAGVSSHVLIGKLAKLVRETHPGIEFQLYSSNFALPAMDKVISGAMEVGLGRWNFIPAALESRIVANERLVIALHEGHPLSHRTSLLMSDLEGQPFVTLPQHPGAILHDFLHRLANGAGYAPAIVQMAPDSQTLMALVAAEIGVALTVSSVPDNFQYPGLVFLPLEDPVEPIQLRLVWRKDNNSPALREVLRLSEEVLPTPGPSPDS</sequence>
<keyword evidence="3" id="KW-0238">DNA-binding</keyword>
<dbReference type="Proteomes" id="UP001524318">
    <property type="component" value="Unassembled WGS sequence"/>
</dbReference>
<dbReference type="InterPro" id="IPR036388">
    <property type="entry name" value="WH-like_DNA-bd_sf"/>
</dbReference>
<accession>A0ABT1LIF4</accession>
<dbReference type="InterPro" id="IPR036390">
    <property type="entry name" value="WH_DNA-bd_sf"/>
</dbReference>
<dbReference type="Pfam" id="PF00126">
    <property type="entry name" value="HTH_1"/>
    <property type="match status" value="1"/>
</dbReference>
<organism evidence="6 7">
    <name type="scientific">Pseudarthrobacter humi</name>
    <dbReference type="NCBI Taxonomy" id="2952523"/>
    <lineage>
        <taxon>Bacteria</taxon>
        <taxon>Bacillati</taxon>
        <taxon>Actinomycetota</taxon>
        <taxon>Actinomycetes</taxon>
        <taxon>Micrococcales</taxon>
        <taxon>Micrococcaceae</taxon>
        <taxon>Pseudarthrobacter</taxon>
    </lineage>
</organism>
<dbReference type="SUPFAM" id="SSF53850">
    <property type="entry name" value="Periplasmic binding protein-like II"/>
    <property type="match status" value="1"/>
</dbReference>
<evidence type="ECO:0000256" key="3">
    <source>
        <dbReference type="ARBA" id="ARBA00023125"/>
    </source>
</evidence>
<comment type="caution">
    <text evidence="6">The sequence shown here is derived from an EMBL/GenBank/DDBJ whole genome shotgun (WGS) entry which is preliminary data.</text>
</comment>
<dbReference type="InterPro" id="IPR005119">
    <property type="entry name" value="LysR_subst-bd"/>
</dbReference>
<dbReference type="InterPro" id="IPR000847">
    <property type="entry name" value="LysR_HTH_N"/>
</dbReference>
<dbReference type="PRINTS" id="PR00039">
    <property type="entry name" value="HTHLYSR"/>
</dbReference>
<comment type="similarity">
    <text evidence="1">Belongs to the LysR transcriptional regulatory family.</text>
</comment>
<gene>
    <name evidence="6" type="ORF">NFC73_00580</name>
</gene>
<protein>
    <submittedName>
        <fullName evidence="6">LysR substrate-binding domain-containing protein</fullName>
    </submittedName>
</protein>
<keyword evidence="2" id="KW-0805">Transcription regulation</keyword>
<evidence type="ECO:0000256" key="4">
    <source>
        <dbReference type="ARBA" id="ARBA00023163"/>
    </source>
</evidence>
<dbReference type="SUPFAM" id="SSF46785">
    <property type="entry name" value="Winged helix' DNA-binding domain"/>
    <property type="match status" value="1"/>
</dbReference>
<keyword evidence="4" id="KW-0804">Transcription</keyword>
<evidence type="ECO:0000256" key="1">
    <source>
        <dbReference type="ARBA" id="ARBA00009437"/>
    </source>
</evidence>
<dbReference type="Gene3D" id="3.40.190.10">
    <property type="entry name" value="Periplasmic binding protein-like II"/>
    <property type="match status" value="2"/>
</dbReference>
<dbReference type="CDD" id="cd08414">
    <property type="entry name" value="PBP2_LTTR_aromatics_like"/>
    <property type="match status" value="1"/>
</dbReference>
<proteinExistence type="inferred from homology"/>
<keyword evidence="7" id="KW-1185">Reference proteome</keyword>
<reference evidence="6 7" key="1">
    <citation type="submission" date="2022-06" db="EMBL/GenBank/DDBJ databases">
        <title>Pseudarthrobacter sp. strain RMG13 Genome sequencing and assembly.</title>
        <authorList>
            <person name="Kim I."/>
        </authorList>
    </citation>
    <scope>NUCLEOTIDE SEQUENCE [LARGE SCALE GENOMIC DNA]</scope>
    <source>
        <strain evidence="6 7">RMG13</strain>
    </source>
</reference>
<evidence type="ECO:0000259" key="5">
    <source>
        <dbReference type="PROSITE" id="PS50931"/>
    </source>
</evidence>